<sequence length="234" mass="26932">MNNKIVLAGNKNLLKPAITQILAMHQLLEQIEVDATSSINEDFDPGRRYHPLIILHFREDSDFRPGTNQPKGRGQNRTKGEVSFRLMSETTETISEAELTNLGTRIKQIFGANGGYLWSKGKEMYCYADWSRGYQMQILARSEAQVRDLVTKILSLQNHTPQWKYLTKNKNASEAERYPVVPQTKLVMGKQVELPERRPNRQVRFRYAEARINPLLKTVILFDRTGKKTNALVK</sequence>
<evidence type="ECO:0000313" key="2">
    <source>
        <dbReference type="Proteomes" id="UP000651156"/>
    </source>
</evidence>
<proteinExistence type="predicted"/>
<name>A0ABR9UY88_9CHRO</name>
<dbReference type="RefSeq" id="WP_193934641.1">
    <property type="nucleotide sequence ID" value="NZ_CAWPMZ010000133.1"/>
</dbReference>
<evidence type="ECO:0000313" key="1">
    <source>
        <dbReference type="EMBL" id="MBE9193251.1"/>
    </source>
</evidence>
<dbReference type="Proteomes" id="UP000651156">
    <property type="component" value="Unassembled WGS sequence"/>
</dbReference>
<accession>A0ABR9UY88</accession>
<gene>
    <name evidence="1" type="ORF">IQ230_23475</name>
</gene>
<protein>
    <submittedName>
        <fullName evidence="1">Uncharacterized protein</fullName>
    </submittedName>
</protein>
<organism evidence="1 2">
    <name type="scientific">Gloeocapsopsis crepidinum LEGE 06123</name>
    <dbReference type="NCBI Taxonomy" id="588587"/>
    <lineage>
        <taxon>Bacteria</taxon>
        <taxon>Bacillati</taxon>
        <taxon>Cyanobacteriota</taxon>
        <taxon>Cyanophyceae</taxon>
        <taxon>Oscillatoriophycideae</taxon>
        <taxon>Chroococcales</taxon>
        <taxon>Chroococcaceae</taxon>
        <taxon>Gloeocapsopsis</taxon>
    </lineage>
</organism>
<comment type="caution">
    <text evidence="1">The sequence shown here is derived from an EMBL/GenBank/DDBJ whole genome shotgun (WGS) entry which is preliminary data.</text>
</comment>
<dbReference type="EMBL" id="JADEWN010000084">
    <property type="protein sequence ID" value="MBE9193251.1"/>
    <property type="molecule type" value="Genomic_DNA"/>
</dbReference>
<keyword evidence="2" id="KW-1185">Reference proteome</keyword>
<reference evidence="1 2" key="1">
    <citation type="submission" date="2020-10" db="EMBL/GenBank/DDBJ databases">
        <authorList>
            <person name="Castelo-Branco R."/>
            <person name="Eusebio N."/>
            <person name="Adriana R."/>
            <person name="Vieira A."/>
            <person name="Brugerolle De Fraissinette N."/>
            <person name="Rezende De Castro R."/>
            <person name="Schneider M.P."/>
            <person name="Vasconcelos V."/>
            <person name="Leao P.N."/>
        </authorList>
    </citation>
    <scope>NUCLEOTIDE SEQUENCE [LARGE SCALE GENOMIC DNA]</scope>
    <source>
        <strain evidence="1 2">LEGE 06123</strain>
    </source>
</reference>